<dbReference type="PROSITE" id="PS51419">
    <property type="entry name" value="RAB"/>
    <property type="match status" value="1"/>
</dbReference>
<dbReference type="PROSITE" id="PS51420">
    <property type="entry name" value="RHO"/>
    <property type="match status" value="1"/>
</dbReference>
<dbReference type="SMART" id="SM00175">
    <property type="entry name" value="RAB"/>
    <property type="match status" value="1"/>
</dbReference>
<dbReference type="GO" id="GO:0005525">
    <property type="term" value="F:GTP binding"/>
    <property type="evidence" value="ECO:0007669"/>
    <property type="project" value="InterPro"/>
</dbReference>
<evidence type="ECO:0000313" key="2">
    <source>
        <dbReference type="EMBL" id="CAI9938999.1"/>
    </source>
</evidence>
<dbReference type="EMBL" id="CAXDID020000090">
    <property type="protein sequence ID" value="CAL6021941.1"/>
    <property type="molecule type" value="Genomic_DNA"/>
</dbReference>
<protein>
    <submittedName>
        <fullName evidence="2">Rab1a</fullName>
    </submittedName>
</protein>
<evidence type="ECO:0000313" key="4">
    <source>
        <dbReference type="Proteomes" id="UP001642409"/>
    </source>
</evidence>
<organism evidence="2">
    <name type="scientific">Hexamita inflata</name>
    <dbReference type="NCBI Taxonomy" id="28002"/>
    <lineage>
        <taxon>Eukaryota</taxon>
        <taxon>Metamonada</taxon>
        <taxon>Diplomonadida</taxon>
        <taxon>Hexamitidae</taxon>
        <taxon>Hexamitinae</taxon>
        <taxon>Hexamita</taxon>
    </lineage>
</organism>
<dbReference type="SMART" id="SM00174">
    <property type="entry name" value="RHO"/>
    <property type="match status" value="1"/>
</dbReference>
<dbReference type="GO" id="GO:0003924">
    <property type="term" value="F:GTPase activity"/>
    <property type="evidence" value="ECO:0007669"/>
    <property type="project" value="InterPro"/>
</dbReference>
<dbReference type="AlphaFoldDB" id="A0AA86PGQ6"/>
<dbReference type="NCBIfam" id="TIGR00231">
    <property type="entry name" value="small_GTP"/>
    <property type="match status" value="1"/>
</dbReference>
<evidence type="ECO:0000256" key="1">
    <source>
        <dbReference type="ARBA" id="ARBA00022741"/>
    </source>
</evidence>
<keyword evidence="1" id="KW-0547">Nucleotide-binding</keyword>
<dbReference type="InterPro" id="IPR027417">
    <property type="entry name" value="P-loop_NTPase"/>
</dbReference>
<sequence length="191" mass="22169">MSNYAHDVRLVMLGESSVGKTSLLYRYMQNCFCDKPTSTITASFYKKKILDQNIPTNLQLWDTAGQEKFQSITPLYYRNADIIFIVFSVDSINSFERAVHIIETVRTQKKVPEIVLLGNKCDLENKVREQAELFSSITCYPLFWVSAQSGYCVQEVFQQAVQEYNNKHTTIQSNKQFVNEFEKEVNKKRCC</sequence>
<proteinExistence type="predicted"/>
<accession>A0AA86PGQ6</accession>
<dbReference type="FunFam" id="3.40.50.300:FF:001329">
    <property type="entry name" value="Small GTP-binding protein, putative"/>
    <property type="match status" value="1"/>
</dbReference>
<dbReference type="PANTHER" id="PTHR47978">
    <property type="match status" value="1"/>
</dbReference>
<dbReference type="EMBL" id="CATOUU010000660">
    <property type="protein sequence ID" value="CAI9938999.1"/>
    <property type="molecule type" value="Genomic_DNA"/>
</dbReference>
<dbReference type="Pfam" id="PF00071">
    <property type="entry name" value="Ras"/>
    <property type="match status" value="1"/>
</dbReference>
<dbReference type="CDD" id="cd00154">
    <property type="entry name" value="Rab"/>
    <property type="match status" value="1"/>
</dbReference>
<evidence type="ECO:0000313" key="3">
    <source>
        <dbReference type="EMBL" id="CAL6021941.1"/>
    </source>
</evidence>
<dbReference type="InterPro" id="IPR001806">
    <property type="entry name" value="Small_GTPase"/>
</dbReference>
<dbReference type="SUPFAM" id="SSF52540">
    <property type="entry name" value="P-loop containing nucleoside triphosphate hydrolases"/>
    <property type="match status" value="1"/>
</dbReference>
<dbReference type="PRINTS" id="PR00449">
    <property type="entry name" value="RASTRNSFRMNG"/>
</dbReference>
<reference evidence="3 4" key="2">
    <citation type="submission" date="2024-07" db="EMBL/GenBank/DDBJ databases">
        <authorList>
            <person name="Akdeniz Z."/>
        </authorList>
    </citation>
    <scope>NUCLEOTIDE SEQUENCE [LARGE SCALE GENOMIC DNA]</scope>
</reference>
<dbReference type="SMART" id="SM00173">
    <property type="entry name" value="RAS"/>
    <property type="match status" value="1"/>
</dbReference>
<comment type="caution">
    <text evidence="2">The sequence shown here is derived from an EMBL/GenBank/DDBJ whole genome shotgun (WGS) entry which is preliminary data.</text>
</comment>
<gene>
    <name evidence="2" type="ORF">HINF_LOCUS26644</name>
    <name evidence="3" type="ORF">HINF_LOCUS28407</name>
</gene>
<name>A0AA86PGQ6_9EUKA</name>
<dbReference type="PROSITE" id="PS51421">
    <property type="entry name" value="RAS"/>
    <property type="match status" value="1"/>
</dbReference>
<keyword evidence="4" id="KW-1185">Reference proteome</keyword>
<dbReference type="InterPro" id="IPR005225">
    <property type="entry name" value="Small_GTP-bd"/>
</dbReference>
<reference evidence="2" key="1">
    <citation type="submission" date="2023-06" db="EMBL/GenBank/DDBJ databases">
        <authorList>
            <person name="Kurt Z."/>
        </authorList>
    </citation>
    <scope>NUCLEOTIDE SEQUENCE</scope>
</reference>
<dbReference type="Gene3D" id="3.40.50.300">
    <property type="entry name" value="P-loop containing nucleotide triphosphate hydrolases"/>
    <property type="match status" value="1"/>
</dbReference>
<dbReference type="Proteomes" id="UP001642409">
    <property type="component" value="Unassembled WGS sequence"/>
</dbReference>